<feature type="domain" description="AB hydrolase-1" evidence="1">
    <location>
        <begin position="9"/>
        <end position="229"/>
    </location>
</feature>
<comment type="caution">
    <text evidence="2">The sequence shown here is derived from an EMBL/GenBank/DDBJ whole genome shotgun (WGS) entry which is preliminary data.</text>
</comment>
<dbReference type="Proteomes" id="UP001500908">
    <property type="component" value="Unassembled WGS sequence"/>
</dbReference>
<evidence type="ECO:0000259" key="1">
    <source>
        <dbReference type="Pfam" id="PF12697"/>
    </source>
</evidence>
<dbReference type="EMBL" id="BAABDD010000030">
    <property type="protein sequence ID" value="GAA3760194.1"/>
    <property type="molecule type" value="Genomic_DNA"/>
</dbReference>
<dbReference type="InterPro" id="IPR029058">
    <property type="entry name" value="AB_hydrolase_fold"/>
</dbReference>
<accession>A0ABP7GBQ8</accession>
<evidence type="ECO:0000313" key="3">
    <source>
        <dbReference type="Proteomes" id="UP001500908"/>
    </source>
</evidence>
<protein>
    <submittedName>
        <fullName evidence="2">Alpha/beta fold hydrolase</fullName>
    </submittedName>
</protein>
<dbReference type="Pfam" id="PF12697">
    <property type="entry name" value="Abhydrolase_6"/>
    <property type="match status" value="1"/>
</dbReference>
<dbReference type="RefSeq" id="WP_344975425.1">
    <property type="nucleotide sequence ID" value="NZ_BAABDD010000030.1"/>
</dbReference>
<gene>
    <name evidence="2" type="ORF">GCM10022402_42660</name>
</gene>
<evidence type="ECO:0000313" key="2">
    <source>
        <dbReference type="EMBL" id="GAA3760194.1"/>
    </source>
</evidence>
<dbReference type="SUPFAM" id="SSF53474">
    <property type="entry name" value="alpha/beta-Hydrolases"/>
    <property type="match status" value="1"/>
</dbReference>
<keyword evidence="2" id="KW-0378">Hydrolase</keyword>
<organism evidence="2 3">
    <name type="scientific">Salinactinospora qingdaonensis</name>
    <dbReference type="NCBI Taxonomy" id="702744"/>
    <lineage>
        <taxon>Bacteria</taxon>
        <taxon>Bacillati</taxon>
        <taxon>Actinomycetota</taxon>
        <taxon>Actinomycetes</taxon>
        <taxon>Streptosporangiales</taxon>
        <taxon>Nocardiopsidaceae</taxon>
        <taxon>Salinactinospora</taxon>
    </lineage>
</organism>
<keyword evidence="3" id="KW-1185">Reference proteome</keyword>
<dbReference type="GO" id="GO:0016787">
    <property type="term" value="F:hydrolase activity"/>
    <property type="evidence" value="ECO:0007669"/>
    <property type="project" value="UniProtKB-KW"/>
</dbReference>
<dbReference type="Gene3D" id="3.40.50.1820">
    <property type="entry name" value="alpha/beta hydrolase"/>
    <property type="match status" value="1"/>
</dbReference>
<proteinExistence type="predicted"/>
<sequence>MNPRTTGTIVLIHGPWLTPAAWHPWVARYTAAGYRTLAPAWPGMSDNVAALRLAPQGLEDIGVGEIVDHYERIIRDLDEPPIIMGHSLGGAVTQILLDRGLGMAGVAINSSPIKGVLRLPLPTLRSAFPILRIPKSRTGTVGLSLQDWHQWFCNTLDREDSDTLYARHHVPTPGRPLWQVATANLTLHPATEVNLDNNERAPLLLISGGADRLSPPWLSQETVKRYRAPDVTTEHKEFPGRPNFTIGVSGWERVADYALSWAAPHHSIRSRLPQP</sequence>
<dbReference type="InterPro" id="IPR000073">
    <property type="entry name" value="AB_hydrolase_1"/>
</dbReference>
<reference evidence="3" key="1">
    <citation type="journal article" date="2019" name="Int. J. Syst. Evol. Microbiol.">
        <title>The Global Catalogue of Microorganisms (GCM) 10K type strain sequencing project: providing services to taxonomists for standard genome sequencing and annotation.</title>
        <authorList>
            <consortium name="The Broad Institute Genomics Platform"/>
            <consortium name="The Broad Institute Genome Sequencing Center for Infectious Disease"/>
            <person name="Wu L."/>
            <person name="Ma J."/>
        </authorList>
    </citation>
    <scope>NUCLEOTIDE SEQUENCE [LARGE SCALE GENOMIC DNA]</scope>
    <source>
        <strain evidence="3">JCM 17137</strain>
    </source>
</reference>
<name>A0ABP7GBQ8_9ACTN</name>